<comment type="subcellular location">
    <subcellularLocation>
        <location evidence="1">Cell envelope</location>
    </subcellularLocation>
</comment>
<keyword evidence="2 3" id="KW-0175">Coiled coil</keyword>
<dbReference type="InterPro" id="IPR050465">
    <property type="entry name" value="UPF0194_transport"/>
</dbReference>
<evidence type="ECO:0000313" key="6">
    <source>
        <dbReference type="Proteomes" id="UP001371305"/>
    </source>
</evidence>
<comment type="caution">
    <text evidence="5">The sequence shown here is derived from an EMBL/GenBank/DDBJ whole genome shotgun (WGS) entry which is preliminary data.</text>
</comment>
<dbReference type="PANTHER" id="PTHR32347:SF14">
    <property type="entry name" value="EFFLUX SYSTEM COMPONENT YKNX-RELATED"/>
    <property type="match status" value="1"/>
</dbReference>
<dbReference type="PANTHER" id="PTHR32347">
    <property type="entry name" value="EFFLUX SYSTEM COMPONENT YKNX-RELATED"/>
    <property type="match status" value="1"/>
</dbReference>
<name>A0ABU9B440_9BACT</name>
<reference evidence="5 6" key="1">
    <citation type="submission" date="2024-04" db="EMBL/GenBank/DDBJ databases">
        <title>Luteolibacter sp. isolated from soil.</title>
        <authorList>
            <person name="An J."/>
        </authorList>
    </citation>
    <scope>NUCLEOTIDE SEQUENCE [LARGE SCALE GENOMIC DNA]</scope>
    <source>
        <strain evidence="5 6">Y139</strain>
    </source>
</reference>
<dbReference type="RefSeq" id="WP_341407874.1">
    <property type="nucleotide sequence ID" value="NZ_JBBUKT010000016.1"/>
</dbReference>
<dbReference type="Gene3D" id="2.40.420.20">
    <property type="match status" value="1"/>
</dbReference>
<evidence type="ECO:0000256" key="3">
    <source>
        <dbReference type="SAM" id="Coils"/>
    </source>
</evidence>
<proteinExistence type="predicted"/>
<accession>A0ABU9B440</accession>
<dbReference type="EMBL" id="JBBUKT010000016">
    <property type="protein sequence ID" value="MEK7954106.1"/>
    <property type="molecule type" value="Genomic_DNA"/>
</dbReference>
<dbReference type="Pfam" id="PF25967">
    <property type="entry name" value="RND-MFP_C"/>
    <property type="match status" value="1"/>
</dbReference>
<gene>
    <name evidence="5" type="ORF">WKV53_26555</name>
</gene>
<dbReference type="Proteomes" id="UP001371305">
    <property type="component" value="Unassembled WGS sequence"/>
</dbReference>
<evidence type="ECO:0000256" key="1">
    <source>
        <dbReference type="ARBA" id="ARBA00004196"/>
    </source>
</evidence>
<evidence type="ECO:0000259" key="4">
    <source>
        <dbReference type="Pfam" id="PF25967"/>
    </source>
</evidence>
<evidence type="ECO:0000256" key="2">
    <source>
        <dbReference type="ARBA" id="ARBA00023054"/>
    </source>
</evidence>
<protein>
    <recommendedName>
        <fullName evidence="4">Multidrug resistance protein MdtA-like C-terminal permuted SH3 domain-containing protein</fullName>
    </recommendedName>
</protein>
<evidence type="ECO:0000313" key="5">
    <source>
        <dbReference type="EMBL" id="MEK7954106.1"/>
    </source>
</evidence>
<feature type="domain" description="Multidrug resistance protein MdtA-like C-terminal permuted SH3" evidence="4">
    <location>
        <begin position="413"/>
        <end position="469"/>
    </location>
</feature>
<dbReference type="InterPro" id="IPR058627">
    <property type="entry name" value="MdtA-like_C"/>
</dbReference>
<keyword evidence="6" id="KW-1185">Reference proteome</keyword>
<feature type="coiled-coil region" evidence="3">
    <location>
        <begin position="139"/>
        <end position="176"/>
    </location>
</feature>
<organism evidence="5 6">
    <name type="scientific">Luteolibacter soli</name>
    <dbReference type="NCBI Taxonomy" id="3135280"/>
    <lineage>
        <taxon>Bacteria</taxon>
        <taxon>Pseudomonadati</taxon>
        <taxon>Verrucomicrobiota</taxon>
        <taxon>Verrucomicrobiia</taxon>
        <taxon>Verrucomicrobiales</taxon>
        <taxon>Verrucomicrobiaceae</taxon>
        <taxon>Luteolibacter</taxon>
    </lineage>
</organism>
<sequence>MKYLPLLAASLAAASAAEITVESKPFRIERSFTATLLPAKPHLIAIDPEGWADFTIESILPHGTAVKKGDVLVKFDRESYDRKLEDTKRAVQAQALSLASQELAFQKLEEETALKLAGAKRAQRVASEELAYFTATGRKTQEEETADNLETSKHRLEAAQEELKQLKMMYEADDLTEQTEEIILKRQQYTVKSAELDFRHAELSTKRMLDVLLPRKAEGLETDAKSTSIDLEKAEKNLPRALESARLDLEAGRIAAARGKHDLADLEKDGVLLELKAPADGIFYHGSLDEGRWSLGELAKSLVKGGKVPFIRPFASVVPAEPDLQLVAQVDEATARTLRKPLKGSLTASGREDIALTATLEKVATLPGTDGRYRIDLTPEWPADDKLEYPADLDVAAGMNFECRFIVHQEELAITLPAKALQPGEGGTWSVQVKTADGKGASRPVIRGRVSGDKVEIASGLENGQVVVVPD</sequence>